<keyword evidence="2" id="KW-1185">Reference proteome</keyword>
<dbReference type="RefSeq" id="WP_290137904.1">
    <property type="nucleotide sequence ID" value="NZ_CP101620.1"/>
</dbReference>
<sequence>MEKLFFFDIDGTLIECNKGIYSIPQDVRDGLRSLQKKDMMFFSDRKM</sequence>
<dbReference type="EMBL" id="CP101620">
    <property type="protein sequence ID" value="UTY37929.1"/>
    <property type="molecule type" value="Genomic_DNA"/>
</dbReference>
<dbReference type="SUPFAM" id="SSF56784">
    <property type="entry name" value="HAD-like"/>
    <property type="match status" value="1"/>
</dbReference>
<dbReference type="InterPro" id="IPR036412">
    <property type="entry name" value="HAD-like_sf"/>
</dbReference>
<organism evidence="1 2">
    <name type="scientific">Allocoprobacillus halotolerans</name>
    <dbReference type="NCBI Taxonomy" id="2944914"/>
    <lineage>
        <taxon>Bacteria</taxon>
        <taxon>Bacillati</taxon>
        <taxon>Bacillota</taxon>
        <taxon>Erysipelotrichia</taxon>
        <taxon>Erysipelotrichales</taxon>
        <taxon>Erysipelotrichaceae</taxon>
        <taxon>Allocoprobacillus</taxon>
    </lineage>
</organism>
<gene>
    <name evidence="1" type="ORF">NMU03_09395</name>
</gene>
<evidence type="ECO:0000313" key="1">
    <source>
        <dbReference type="EMBL" id="UTY37929.1"/>
    </source>
</evidence>
<name>A0ABY5HXZ5_9FIRM</name>
<dbReference type="InterPro" id="IPR023214">
    <property type="entry name" value="HAD_sf"/>
</dbReference>
<dbReference type="Gene3D" id="3.40.50.1000">
    <property type="entry name" value="HAD superfamily/HAD-like"/>
    <property type="match status" value="1"/>
</dbReference>
<proteinExistence type="predicted"/>
<reference evidence="1" key="1">
    <citation type="submission" date="2022-07" db="EMBL/GenBank/DDBJ databases">
        <title>Faecal culturing of patients with breast cancer.</title>
        <authorList>
            <person name="Teng N.M.Y."/>
            <person name="Kiu R."/>
            <person name="Evans R."/>
            <person name="Baker D.J."/>
            <person name="Zenner C."/>
            <person name="Robinson S.D."/>
            <person name="Hall L.J."/>
        </authorList>
    </citation>
    <scope>NUCLEOTIDE SEQUENCE</scope>
    <source>
        <strain evidence="1">LH1062</strain>
    </source>
</reference>
<evidence type="ECO:0000313" key="2">
    <source>
        <dbReference type="Proteomes" id="UP001060112"/>
    </source>
</evidence>
<protein>
    <submittedName>
        <fullName evidence="1">Uncharacterized protein</fullName>
    </submittedName>
</protein>
<accession>A0ABY5HXZ5</accession>
<dbReference type="Proteomes" id="UP001060112">
    <property type="component" value="Chromosome"/>
</dbReference>